<feature type="compositionally biased region" description="Basic and acidic residues" evidence="1">
    <location>
        <begin position="155"/>
        <end position="175"/>
    </location>
</feature>
<evidence type="ECO:0000313" key="2">
    <source>
        <dbReference type="EMBL" id="RFU29430.1"/>
    </source>
</evidence>
<proteinExistence type="predicted"/>
<protein>
    <submittedName>
        <fullName evidence="2">Uncharacterized protein</fullName>
    </submittedName>
</protein>
<dbReference type="EMBL" id="NCSJ02000128">
    <property type="protein sequence ID" value="RFU29430.1"/>
    <property type="molecule type" value="Genomic_DNA"/>
</dbReference>
<reference evidence="2 3" key="1">
    <citation type="submission" date="2018-05" db="EMBL/GenBank/DDBJ databases">
        <title>Draft genome sequence of Scytalidium lignicola DSM 105466, a ubiquitous saprotrophic fungus.</title>
        <authorList>
            <person name="Buettner E."/>
            <person name="Gebauer A.M."/>
            <person name="Hofrichter M."/>
            <person name="Liers C."/>
            <person name="Kellner H."/>
        </authorList>
    </citation>
    <scope>NUCLEOTIDE SEQUENCE [LARGE SCALE GENOMIC DNA]</scope>
    <source>
        <strain evidence="2 3">DSM 105466</strain>
    </source>
</reference>
<feature type="non-terminal residue" evidence="2">
    <location>
        <position position="175"/>
    </location>
</feature>
<feature type="region of interest" description="Disordered" evidence="1">
    <location>
        <begin position="124"/>
        <end position="175"/>
    </location>
</feature>
<feature type="non-terminal residue" evidence="2">
    <location>
        <position position="1"/>
    </location>
</feature>
<feature type="compositionally biased region" description="Gly residues" evidence="1">
    <location>
        <begin position="43"/>
        <end position="53"/>
    </location>
</feature>
<feature type="region of interest" description="Disordered" evidence="1">
    <location>
        <begin position="1"/>
        <end position="53"/>
    </location>
</feature>
<evidence type="ECO:0000313" key="3">
    <source>
        <dbReference type="Proteomes" id="UP000258309"/>
    </source>
</evidence>
<feature type="compositionally biased region" description="Basic and acidic residues" evidence="1">
    <location>
        <begin position="1"/>
        <end position="16"/>
    </location>
</feature>
<feature type="compositionally biased region" description="Basic and acidic residues" evidence="1">
    <location>
        <begin position="124"/>
        <end position="135"/>
    </location>
</feature>
<evidence type="ECO:0000256" key="1">
    <source>
        <dbReference type="SAM" id="MobiDB-lite"/>
    </source>
</evidence>
<organism evidence="2 3">
    <name type="scientific">Scytalidium lignicola</name>
    <name type="common">Hyphomycete</name>
    <dbReference type="NCBI Taxonomy" id="5539"/>
    <lineage>
        <taxon>Eukaryota</taxon>
        <taxon>Fungi</taxon>
        <taxon>Dikarya</taxon>
        <taxon>Ascomycota</taxon>
        <taxon>Pezizomycotina</taxon>
        <taxon>Leotiomycetes</taxon>
        <taxon>Leotiomycetes incertae sedis</taxon>
        <taxon>Scytalidium</taxon>
    </lineage>
</organism>
<dbReference type="AlphaFoldDB" id="A0A3E2H7S3"/>
<comment type="caution">
    <text evidence="2">The sequence shown here is derived from an EMBL/GenBank/DDBJ whole genome shotgun (WGS) entry which is preliminary data.</text>
</comment>
<accession>A0A3E2H7S3</accession>
<name>A0A3E2H7S3_SCYLI</name>
<sequence>MTHKTFRQERPWRVDSRVPTAAIEEDGHANGGIDADGDEGGDQGRQGGRVGAGGDIGKIGGGGIVSGGSYSRVFTALVLFWGEGRRLAEVKARSMSYEIIDPQAGFGQHHRGHGDVEEVIEQARRGEATKQREEVATDDGNSEQVRTMRTTITTMKKESRRREREGEVERTRVKN</sequence>
<gene>
    <name evidence="2" type="ORF">B7463_g6881</name>
</gene>
<keyword evidence="3" id="KW-1185">Reference proteome</keyword>
<dbReference type="Proteomes" id="UP000258309">
    <property type="component" value="Unassembled WGS sequence"/>
</dbReference>